<proteinExistence type="predicted"/>
<keyword evidence="2" id="KW-1185">Reference proteome</keyword>
<comment type="caution">
    <text evidence="1">The sequence shown here is derived from an EMBL/GenBank/DDBJ whole genome shotgun (WGS) entry which is preliminary data.</text>
</comment>
<name>A0ACB5RD88_9CLOT</name>
<dbReference type="Proteomes" id="UP001058074">
    <property type="component" value="Unassembled WGS sequence"/>
</dbReference>
<accession>A0ACB5RD88</accession>
<dbReference type="EMBL" id="BROD01000001">
    <property type="protein sequence ID" value="GKX67233.1"/>
    <property type="molecule type" value="Genomic_DNA"/>
</dbReference>
<protein>
    <submittedName>
        <fullName evidence="1">Sugar ABC transporter ATP-binding protein</fullName>
    </submittedName>
</protein>
<keyword evidence="1" id="KW-0067">ATP-binding</keyword>
<evidence type="ECO:0000313" key="2">
    <source>
        <dbReference type="Proteomes" id="UP001058074"/>
    </source>
</evidence>
<keyword evidence="1" id="KW-0547">Nucleotide-binding</keyword>
<evidence type="ECO:0000313" key="1">
    <source>
        <dbReference type="EMBL" id="GKX67233.1"/>
    </source>
</evidence>
<sequence length="297" mass="33677">MKKSKINKGKWGYLFIAPYFITFFIFGVFPILYTFYLSFTKYKGTGTPKFVGLQNYTRLFEDKFFFASIGNTLYMWLLCIIPQMLCALILAVVLIQSKLKGKGFFRAIFYLPNLVTMSSVAVLFTFIMDWQCGALNKILVGLHLISSNVNWLQSTTATPVIVAFINWWMWFGYSMIIFMAGIQAISQDVIEAAVVDGANSRQMLTNITLPLIRPTVLYNIITSLIGGMIMFDVPFVLTNGDGSPQGSILTMVMYLYNTAFRNYNYGYGATIGTGLFVIITIMVVIVYKFINRKQESE</sequence>
<gene>
    <name evidence="1" type="ORF">rsdtw13_24910</name>
</gene>
<reference evidence="1" key="1">
    <citation type="journal article" date="2025" name="Int. J. Syst. Evol. Microbiol.">
        <title>Inconstantimicrobium mannanitabidum sp. nov., a novel member of the family Clostridiaceae isolated from anoxic soil under the treatment of reductive soil disinfestation.</title>
        <authorList>
            <person name="Ueki A."/>
            <person name="Tonouchi A."/>
            <person name="Honma S."/>
            <person name="Kaku N."/>
            <person name="Ueki K."/>
        </authorList>
    </citation>
    <scope>NUCLEOTIDE SEQUENCE</scope>
    <source>
        <strain evidence="1">TW13</strain>
    </source>
</reference>
<organism evidence="1 2">
    <name type="scientific">Inconstantimicrobium mannanitabidum</name>
    <dbReference type="NCBI Taxonomy" id="1604901"/>
    <lineage>
        <taxon>Bacteria</taxon>
        <taxon>Bacillati</taxon>
        <taxon>Bacillota</taxon>
        <taxon>Clostridia</taxon>
        <taxon>Eubacteriales</taxon>
        <taxon>Clostridiaceae</taxon>
        <taxon>Inconstantimicrobium</taxon>
    </lineage>
</organism>